<name>A0A2K3MKQ2_TRIPR</name>
<accession>A0A2K3MKQ2</accession>
<feature type="compositionally biased region" description="Acidic residues" evidence="1">
    <location>
        <begin position="1"/>
        <end position="11"/>
    </location>
</feature>
<evidence type="ECO:0000313" key="2">
    <source>
        <dbReference type="EMBL" id="PNX91401.1"/>
    </source>
</evidence>
<feature type="region of interest" description="Disordered" evidence="1">
    <location>
        <begin position="1"/>
        <end position="23"/>
    </location>
</feature>
<dbReference type="EMBL" id="ASHM01066106">
    <property type="protein sequence ID" value="PNX91401.1"/>
    <property type="molecule type" value="Genomic_DNA"/>
</dbReference>
<evidence type="ECO:0000313" key="3">
    <source>
        <dbReference type="Proteomes" id="UP000236291"/>
    </source>
</evidence>
<reference evidence="2 3" key="2">
    <citation type="journal article" date="2017" name="Front. Plant Sci.">
        <title>Gene Classification and Mining of Molecular Markers Useful in Red Clover (Trifolium pratense) Breeding.</title>
        <authorList>
            <person name="Istvanek J."/>
            <person name="Dluhosova J."/>
            <person name="Dluhos P."/>
            <person name="Patkova L."/>
            <person name="Nedelnik J."/>
            <person name="Repkova J."/>
        </authorList>
    </citation>
    <scope>NUCLEOTIDE SEQUENCE [LARGE SCALE GENOMIC DNA]</scope>
    <source>
        <strain evidence="3">cv. Tatra</strain>
        <tissue evidence="2">Young leaves</tissue>
    </source>
</reference>
<feature type="compositionally biased region" description="Polar residues" evidence="1">
    <location>
        <begin position="54"/>
        <end position="65"/>
    </location>
</feature>
<reference evidence="2 3" key="1">
    <citation type="journal article" date="2014" name="Am. J. Bot.">
        <title>Genome assembly and annotation for red clover (Trifolium pratense; Fabaceae).</title>
        <authorList>
            <person name="Istvanek J."/>
            <person name="Jaros M."/>
            <person name="Krenek A."/>
            <person name="Repkova J."/>
        </authorList>
    </citation>
    <scope>NUCLEOTIDE SEQUENCE [LARGE SCALE GENOMIC DNA]</scope>
    <source>
        <strain evidence="3">cv. Tatra</strain>
        <tissue evidence="2">Young leaves</tissue>
    </source>
</reference>
<sequence length="65" mass="7140">MCATYEEDESEKETQDGYLEDVSEAGEIEALLLQNSKSDKEDAEANMALMAQAPTDTELSSNFDS</sequence>
<protein>
    <submittedName>
        <fullName evidence="2">Uncharacterized protein</fullName>
    </submittedName>
</protein>
<feature type="region of interest" description="Disordered" evidence="1">
    <location>
        <begin position="37"/>
        <end position="65"/>
    </location>
</feature>
<evidence type="ECO:0000256" key="1">
    <source>
        <dbReference type="SAM" id="MobiDB-lite"/>
    </source>
</evidence>
<organism evidence="2 3">
    <name type="scientific">Trifolium pratense</name>
    <name type="common">Red clover</name>
    <dbReference type="NCBI Taxonomy" id="57577"/>
    <lineage>
        <taxon>Eukaryota</taxon>
        <taxon>Viridiplantae</taxon>
        <taxon>Streptophyta</taxon>
        <taxon>Embryophyta</taxon>
        <taxon>Tracheophyta</taxon>
        <taxon>Spermatophyta</taxon>
        <taxon>Magnoliopsida</taxon>
        <taxon>eudicotyledons</taxon>
        <taxon>Gunneridae</taxon>
        <taxon>Pentapetalae</taxon>
        <taxon>rosids</taxon>
        <taxon>fabids</taxon>
        <taxon>Fabales</taxon>
        <taxon>Fabaceae</taxon>
        <taxon>Papilionoideae</taxon>
        <taxon>50 kb inversion clade</taxon>
        <taxon>NPAAA clade</taxon>
        <taxon>Hologalegina</taxon>
        <taxon>IRL clade</taxon>
        <taxon>Trifolieae</taxon>
        <taxon>Trifolium</taxon>
    </lineage>
</organism>
<gene>
    <name evidence="2" type="ORF">L195_g047532</name>
</gene>
<comment type="caution">
    <text evidence="2">The sequence shown here is derived from an EMBL/GenBank/DDBJ whole genome shotgun (WGS) entry which is preliminary data.</text>
</comment>
<dbReference type="Proteomes" id="UP000236291">
    <property type="component" value="Unassembled WGS sequence"/>
</dbReference>
<proteinExistence type="predicted"/>
<dbReference type="AlphaFoldDB" id="A0A2K3MKQ2"/>